<keyword evidence="2" id="KW-0245">EGF-like domain</keyword>
<dbReference type="WBParaSite" id="EVEC_0001038101-mRNA-1">
    <property type="protein sequence ID" value="EVEC_0001038101-mRNA-1"/>
    <property type="gene ID" value="EVEC_0001038101"/>
</dbReference>
<dbReference type="InterPro" id="IPR000742">
    <property type="entry name" value="EGF"/>
</dbReference>
<dbReference type="Gene3D" id="2.60.120.200">
    <property type="match status" value="3"/>
</dbReference>
<evidence type="ECO:0000256" key="3">
    <source>
        <dbReference type="SAM" id="MobiDB-lite"/>
    </source>
</evidence>
<evidence type="ECO:0000256" key="2">
    <source>
        <dbReference type="PROSITE-ProRule" id="PRU00076"/>
    </source>
</evidence>
<dbReference type="InterPro" id="IPR050372">
    <property type="entry name" value="Neurexin-related_CASP"/>
</dbReference>
<accession>A0A0N4VHT0</accession>
<organism evidence="8">
    <name type="scientific">Enterobius vermicularis</name>
    <name type="common">Human pinworm</name>
    <dbReference type="NCBI Taxonomy" id="51028"/>
    <lineage>
        <taxon>Eukaryota</taxon>
        <taxon>Metazoa</taxon>
        <taxon>Ecdysozoa</taxon>
        <taxon>Nematoda</taxon>
        <taxon>Chromadorea</taxon>
        <taxon>Rhabditida</taxon>
        <taxon>Spirurina</taxon>
        <taxon>Oxyuridomorpha</taxon>
        <taxon>Oxyuroidea</taxon>
        <taxon>Oxyuridae</taxon>
        <taxon>Enterobius</taxon>
    </lineage>
</organism>
<dbReference type="EMBL" id="UXUI01010258">
    <property type="protein sequence ID" value="VDD94975.1"/>
    <property type="molecule type" value="Genomic_DNA"/>
</dbReference>
<dbReference type="SMART" id="SM00181">
    <property type="entry name" value="EGF"/>
    <property type="match status" value="2"/>
</dbReference>
<dbReference type="PROSITE" id="PS50025">
    <property type="entry name" value="LAM_G_DOMAIN"/>
    <property type="match status" value="3"/>
</dbReference>
<dbReference type="PROSITE" id="PS50026">
    <property type="entry name" value="EGF_3"/>
    <property type="match status" value="1"/>
</dbReference>
<dbReference type="CDD" id="cd00110">
    <property type="entry name" value="LamG"/>
    <property type="match status" value="3"/>
</dbReference>
<feature type="domain" description="Laminin G" evidence="4">
    <location>
        <begin position="287"/>
        <end position="456"/>
    </location>
</feature>
<feature type="compositionally biased region" description="Basic and acidic residues" evidence="3">
    <location>
        <begin position="251"/>
        <end position="263"/>
    </location>
</feature>
<dbReference type="InterPro" id="IPR001791">
    <property type="entry name" value="Laminin_G"/>
</dbReference>
<feature type="domain" description="Laminin G" evidence="4">
    <location>
        <begin position="74"/>
        <end position="254"/>
    </location>
</feature>
<dbReference type="AlphaFoldDB" id="A0A0N4VHT0"/>
<dbReference type="Gene3D" id="2.10.25.10">
    <property type="entry name" value="Laminin"/>
    <property type="match status" value="1"/>
</dbReference>
<dbReference type="PANTHER" id="PTHR15036">
    <property type="entry name" value="PIKACHURIN-LIKE PROTEIN"/>
    <property type="match status" value="1"/>
</dbReference>
<dbReference type="GO" id="GO:0016020">
    <property type="term" value="C:membrane"/>
    <property type="evidence" value="ECO:0007669"/>
    <property type="project" value="UniProtKB-SubCell"/>
</dbReference>
<dbReference type="PANTHER" id="PTHR15036:SF85">
    <property type="entry name" value="SP2353, ISOFORM A"/>
    <property type="match status" value="1"/>
</dbReference>
<reference evidence="8" key="1">
    <citation type="submission" date="2017-02" db="UniProtKB">
        <authorList>
            <consortium name="WormBaseParasite"/>
        </authorList>
    </citation>
    <scope>IDENTIFICATION</scope>
</reference>
<keyword evidence="7" id="KW-1185">Reference proteome</keyword>
<protein>
    <submittedName>
        <fullName evidence="8">LAM_G_DOMAIN domain-containing protein</fullName>
    </submittedName>
</protein>
<sequence>MAKFVRLPIFLGHCSDSGVLCEQICVPVPDDAYECSCYGGYSLLQDSISCVVNDSKIKVSYSLKQKGNELRKKSKALGFDGKSHLLFPSPESAYLQTNITIEFKFDRSADGILLFAGSIKNSDFIAISIKNDSILLRFDCGEGTVEDLYRGPLEKNVWHSLHVFRKFCAQSEIQVDNRSSMTDDITELVHYKGISVDKGIFVGGASDKIVGLEEKAGTRSGFVGCVRRILVNAIPLLDVQEGVNLSKDKAKNISEPEEQEPKKSNVNVSSDSSEKKVKETSVNVFQSKNVGFNGNSYVQLLAPEDIDRYMELRLSVKPKEADGMIYFDRAMDRVLAIYLKNSYVYVLFSIGYDKTLLRSEFQIPLNVWKKIEVWRSGRAILLKVADQMWIENRIFGKLSQDAVTKTIYFGGAPSAVLLDDLKAIKGFVGCMRKIRQNARMLHLHRDALVSVNTHDCGWNPCFEMTCEGDSRCFNKHTSAVCLCRYPRYGKKCENKSENELSSKSMRFSGSSYLRFASKEVMEHVMGGTLNLKLSMKIPKNENATQSVQVLVYAANGDNHGDFMRLHLLKNKKLELLIDLGSGVSVLSHPSTVEEGIWHDIVILREAGQISLIVDELEISTTAPGDSIELNVYDSLFIGGALDGDKLFDGFIGCIRDIFIDSASVTHPDHASEAINLSECSS</sequence>
<feature type="domain" description="Laminin G" evidence="4">
    <location>
        <begin position="502"/>
        <end position="679"/>
    </location>
</feature>
<gene>
    <name evidence="6" type="ORF">EVEC_LOCUS9726</name>
</gene>
<dbReference type="InterPro" id="IPR013320">
    <property type="entry name" value="ConA-like_dom_sf"/>
</dbReference>
<evidence type="ECO:0000313" key="8">
    <source>
        <dbReference type="WBParaSite" id="EVEC_0001038101-mRNA-1"/>
    </source>
</evidence>
<dbReference type="SMART" id="SM00282">
    <property type="entry name" value="LamG"/>
    <property type="match status" value="3"/>
</dbReference>
<keyword evidence="1 2" id="KW-1015">Disulfide bond</keyword>
<feature type="region of interest" description="Disordered" evidence="3">
    <location>
        <begin position="251"/>
        <end position="274"/>
    </location>
</feature>
<evidence type="ECO:0000313" key="6">
    <source>
        <dbReference type="EMBL" id="VDD94975.1"/>
    </source>
</evidence>
<dbReference type="Proteomes" id="UP000274131">
    <property type="component" value="Unassembled WGS sequence"/>
</dbReference>
<comment type="caution">
    <text evidence="2">Lacks conserved residue(s) required for the propagation of feature annotation.</text>
</comment>
<feature type="disulfide bond" evidence="2">
    <location>
        <begin position="483"/>
        <end position="492"/>
    </location>
</feature>
<dbReference type="OrthoDB" id="10014052at2759"/>
<dbReference type="Pfam" id="PF02210">
    <property type="entry name" value="Laminin_G_2"/>
    <property type="match status" value="3"/>
</dbReference>
<dbReference type="PROSITE" id="PS00022">
    <property type="entry name" value="EGF_1"/>
    <property type="match status" value="1"/>
</dbReference>
<evidence type="ECO:0000256" key="1">
    <source>
        <dbReference type="ARBA" id="ARBA00023157"/>
    </source>
</evidence>
<dbReference type="STRING" id="51028.A0A0N4VHT0"/>
<evidence type="ECO:0000313" key="7">
    <source>
        <dbReference type="Proteomes" id="UP000274131"/>
    </source>
</evidence>
<feature type="domain" description="EGF-like" evidence="5">
    <location>
        <begin position="457"/>
        <end position="493"/>
    </location>
</feature>
<reference evidence="6 7" key="2">
    <citation type="submission" date="2018-10" db="EMBL/GenBank/DDBJ databases">
        <authorList>
            <consortium name="Pathogen Informatics"/>
        </authorList>
    </citation>
    <scope>NUCLEOTIDE SEQUENCE [LARGE SCALE GENOMIC DNA]</scope>
</reference>
<dbReference type="SUPFAM" id="SSF49899">
    <property type="entry name" value="Concanavalin A-like lectins/glucanases"/>
    <property type="match status" value="3"/>
</dbReference>
<name>A0A0N4VHT0_ENTVE</name>
<evidence type="ECO:0000259" key="4">
    <source>
        <dbReference type="PROSITE" id="PS50025"/>
    </source>
</evidence>
<proteinExistence type="predicted"/>
<dbReference type="SUPFAM" id="SSF57196">
    <property type="entry name" value="EGF/Laminin"/>
    <property type="match status" value="1"/>
</dbReference>
<evidence type="ECO:0000259" key="5">
    <source>
        <dbReference type="PROSITE" id="PS50026"/>
    </source>
</evidence>